<dbReference type="Proteomes" id="UP000309997">
    <property type="component" value="Unassembled WGS sequence"/>
</dbReference>
<gene>
    <name evidence="1" type="ORF">D5086_031028</name>
</gene>
<accession>A0ACC4AQ46</accession>
<sequence>MSSCRSTMPSNANPNFDERRWIINIRRTLDEELEDDTEIPVCIFNVLKVLMTSCPDCYVPQQVAIGPYHYWRPELYEMERYKLAAAKRAQKRLESLKFSHIVDNLINLELKIRACYHKFLDFSNETLAWMMAIDASFLLEFLQIYAVKEGIVFTRVSSRMSHLVDYAGRKSAHNAILRDMVMLENQIPLFVLRKILEVQLPSLEMADDTLLSMLVGFYKEISPFKTLEDIPKINISQCAHLLDYLYDVIVPNFEAPEEINEDDDQLDAMQGKCLSSENSNLISRLSEGLVRLLKRLLFSRHVKAMLKLPWTIVSNLPGCSILKQPVEYLFFSQDREVKPENENLNSEHNKPPLAEEIAIPCVAELFRSGIRFAPSTGPLVFTRYTELMNGIIDTEEDVKLLREKGIILNRLKSDAEVASLWNGMSKSIRLTKVPFLDKVIEDVNRYYNGRWTVKGGRFMKQYVFSSWQFLTLLAAIFLLLLMTLQVFCTVYRYTRMLHMRPPRN</sequence>
<reference evidence="1 2" key="1">
    <citation type="journal article" date="2024" name="Plant Biotechnol. J.">
        <title>Genome and CRISPR/Cas9 system of a widespread forest tree (Populus alba) in the world.</title>
        <authorList>
            <person name="Liu Y.J."/>
            <person name="Jiang P.F."/>
            <person name="Han X.M."/>
            <person name="Li X.Y."/>
            <person name="Wang H.M."/>
            <person name="Wang Y.J."/>
            <person name="Wang X.X."/>
            <person name="Zeng Q.Y."/>
        </authorList>
    </citation>
    <scope>NUCLEOTIDE SEQUENCE [LARGE SCALE GENOMIC DNA]</scope>
    <source>
        <strain evidence="2">cv. PAL-ZL1</strain>
    </source>
</reference>
<comment type="caution">
    <text evidence="1">The sequence shown here is derived from an EMBL/GenBank/DDBJ whole genome shotgun (WGS) entry which is preliminary data.</text>
</comment>
<evidence type="ECO:0000313" key="1">
    <source>
        <dbReference type="EMBL" id="KAL3568377.1"/>
    </source>
</evidence>
<organism evidence="1 2">
    <name type="scientific">Populus alba</name>
    <name type="common">White poplar</name>
    <dbReference type="NCBI Taxonomy" id="43335"/>
    <lineage>
        <taxon>Eukaryota</taxon>
        <taxon>Viridiplantae</taxon>
        <taxon>Streptophyta</taxon>
        <taxon>Embryophyta</taxon>
        <taxon>Tracheophyta</taxon>
        <taxon>Spermatophyta</taxon>
        <taxon>Magnoliopsida</taxon>
        <taxon>eudicotyledons</taxon>
        <taxon>Gunneridae</taxon>
        <taxon>Pentapetalae</taxon>
        <taxon>rosids</taxon>
        <taxon>fabids</taxon>
        <taxon>Malpighiales</taxon>
        <taxon>Salicaceae</taxon>
        <taxon>Saliceae</taxon>
        <taxon>Populus</taxon>
    </lineage>
</organism>
<proteinExistence type="predicted"/>
<evidence type="ECO:0000313" key="2">
    <source>
        <dbReference type="Proteomes" id="UP000309997"/>
    </source>
</evidence>
<dbReference type="EMBL" id="RCHU02000017">
    <property type="protein sequence ID" value="KAL3568377.1"/>
    <property type="molecule type" value="Genomic_DNA"/>
</dbReference>
<keyword evidence="2" id="KW-1185">Reference proteome</keyword>
<protein>
    <submittedName>
        <fullName evidence="1">Uncharacterized protein</fullName>
    </submittedName>
</protein>
<name>A0ACC4AQ46_POPAL</name>